<evidence type="ECO:0000313" key="1">
    <source>
        <dbReference type="EMBL" id="CAE7752861.1"/>
    </source>
</evidence>
<gene>
    <name evidence="1" type="ORF">SNEC2469_LOCUS21847</name>
</gene>
<comment type="caution">
    <text evidence="1">The sequence shown here is derived from an EMBL/GenBank/DDBJ whole genome shotgun (WGS) entry which is preliminary data.</text>
</comment>
<dbReference type="OrthoDB" id="435562at2759"/>
<reference evidence="1" key="1">
    <citation type="submission" date="2021-02" db="EMBL/GenBank/DDBJ databases">
        <authorList>
            <person name="Dougan E. K."/>
            <person name="Rhodes N."/>
            <person name="Thang M."/>
            <person name="Chan C."/>
        </authorList>
    </citation>
    <scope>NUCLEOTIDE SEQUENCE</scope>
</reference>
<protein>
    <submittedName>
        <fullName evidence="1">Uncharacterized protein</fullName>
    </submittedName>
</protein>
<organism evidence="1 2">
    <name type="scientific">Symbiodinium necroappetens</name>
    <dbReference type="NCBI Taxonomy" id="1628268"/>
    <lineage>
        <taxon>Eukaryota</taxon>
        <taxon>Sar</taxon>
        <taxon>Alveolata</taxon>
        <taxon>Dinophyceae</taxon>
        <taxon>Suessiales</taxon>
        <taxon>Symbiodiniaceae</taxon>
        <taxon>Symbiodinium</taxon>
    </lineage>
</organism>
<dbReference type="AlphaFoldDB" id="A0A812XXR6"/>
<sequence>MCISTPTFSPFTTKQFDTYLLESPNITGPFRYISYLREFGPEAYFVSIPSKFLAKSTASDGSLRLFL</sequence>
<dbReference type="EMBL" id="CAJNJA010039031">
    <property type="protein sequence ID" value="CAE7752861.1"/>
    <property type="molecule type" value="Genomic_DNA"/>
</dbReference>
<evidence type="ECO:0000313" key="2">
    <source>
        <dbReference type="Proteomes" id="UP000601435"/>
    </source>
</evidence>
<accession>A0A812XXR6</accession>
<feature type="non-terminal residue" evidence="1">
    <location>
        <position position="1"/>
    </location>
</feature>
<proteinExistence type="predicted"/>
<keyword evidence="2" id="KW-1185">Reference proteome</keyword>
<dbReference type="Proteomes" id="UP000601435">
    <property type="component" value="Unassembled WGS sequence"/>
</dbReference>
<name>A0A812XXR6_9DINO</name>